<reference evidence="1 2" key="1">
    <citation type="journal article" date="2024" name="Commun. Biol.">
        <title>Comparative genomic analysis of thermophilic fungi reveals convergent evolutionary adaptations and gene losses.</title>
        <authorList>
            <person name="Steindorff A.S."/>
            <person name="Aguilar-Pontes M.V."/>
            <person name="Robinson A.J."/>
            <person name="Andreopoulos B."/>
            <person name="LaButti K."/>
            <person name="Kuo A."/>
            <person name="Mondo S."/>
            <person name="Riley R."/>
            <person name="Otillar R."/>
            <person name="Haridas S."/>
            <person name="Lipzen A."/>
            <person name="Grimwood J."/>
            <person name="Schmutz J."/>
            <person name="Clum A."/>
            <person name="Reid I.D."/>
            <person name="Moisan M.C."/>
            <person name="Butler G."/>
            <person name="Nguyen T.T.M."/>
            <person name="Dewar K."/>
            <person name="Conant G."/>
            <person name="Drula E."/>
            <person name="Henrissat B."/>
            <person name="Hansel C."/>
            <person name="Singer S."/>
            <person name="Hutchinson M.I."/>
            <person name="de Vries R.P."/>
            <person name="Natvig D.O."/>
            <person name="Powell A.J."/>
            <person name="Tsang A."/>
            <person name="Grigoriev I.V."/>
        </authorList>
    </citation>
    <scope>NUCLEOTIDE SEQUENCE [LARGE SCALE GENOMIC DNA]</scope>
    <source>
        <strain evidence="1 2">ATCC 24622</strain>
    </source>
</reference>
<gene>
    <name evidence="1" type="ORF">VTK73DRAFT_1940</name>
</gene>
<protein>
    <submittedName>
        <fullName evidence="1">Uncharacterized protein</fullName>
    </submittedName>
</protein>
<keyword evidence="2" id="KW-1185">Reference proteome</keyword>
<dbReference type="EMBL" id="JAZHXJ010001502">
    <property type="protein sequence ID" value="KAL1844734.1"/>
    <property type="molecule type" value="Genomic_DNA"/>
</dbReference>
<sequence length="148" mass="16136">MPPSLADKTSLQIDLAGSTEAGAYFCIWNLKSDASETATIWPHPCGHVGVVAPSVTPLASRRIRLPRLCSGVSFCVRSYRLQVELNTSCPSSSPRWEVLVYKSFGKFLLGLLALFLRTNSPYQLSTVPIHLAMHRAEAKKTSASGRTS</sequence>
<organism evidence="1 2">
    <name type="scientific">Phialemonium thermophilum</name>
    <dbReference type="NCBI Taxonomy" id="223376"/>
    <lineage>
        <taxon>Eukaryota</taxon>
        <taxon>Fungi</taxon>
        <taxon>Dikarya</taxon>
        <taxon>Ascomycota</taxon>
        <taxon>Pezizomycotina</taxon>
        <taxon>Sordariomycetes</taxon>
        <taxon>Sordariomycetidae</taxon>
        <taxon>Cephalothecales</taxon>
        <taxon>Cephalothecaceae</taxon>
        <taxon>Phialemonium</taxon>
    </lineage>
</organism>
<accession>A0ABR3VSU9</accession>
<evidence type="ECO:0000313" key="1">
    <source>
        <dbReference type="EMBL" id="KAL1844734.1"/>
    </source>
</evidence>
<dbReference type="Proteomes" id="UP001586593">
    <property type="component" value="Unassembled WGS sequence"/>
</dbReference>
<evidence type="ECO:0000313" key="2">
    <source>
        <dbReference type="Proteomes" id="UP001586593"/>
    </source>
</evidence>
<proteinExistence type="predicted"/>
<comment type="caution">
    <text evidence="1">The sequence shown here is derived from an EMBL/GenBank/DDBJ whole genome shotgun (WGS) entry which is preliminary data.</text>
</comment>
<name>A0ABR3VSU9_9PEZI</name>